<dbReference type="Proteomes" id="UP000695022">
    <property type="component" value="Unplaced"/>
</dbReference>
<gene>
    <name evidence="4" type="primary">LOC106806597</name>
</gene>
<organism evidence="3 4">
    <name type="scientific">Priapulus caudatus</name>
    <name type="common">Priapulid worm</name>
    <dbReference type="NCBI Taxonomy" id="37621"/>
    <lineage>
        <taxon>Eukaryota</taxon>
        <taxon>Metazoa</taxon>
        <taxon>Ecdysozoa</taxon>
        <taxon>Scalidophora</taxon>
        <taxon>Priapulida</taxon>
        <taxon>Priapulimorpha</taxon>
        <taxon>Priapulimorphida</taxon>
        <taxon>Priapulidae</taxon>
        <taxon>Priapulus</taxon>
    </lineage>
</organism>
<keyword evidence="3" id="KW-1185">Reference proteome</keyword>
<keyword evidence="2" id="KW-0732">Signal</keyword>
<feature type="compositionally biased region" description="Polar residues" evidence="1">
    <location>
        <begin position="334"/>
        <end position="343"/>
    </location>
</feature>
<feature type="region of interest" description="Disordered" evidence="1">
    <location>
        <begin position="236"/>
        <end position="294"/>
    </location>
</feature>
<feature type="compositionally biased region" description="Polar residues" evidence="1">
    <location>
        <begin position="277"/>
        <end position="294"/>
    </location>
</feature>
<sequence length="488" mass="54387">MCRFHFSPAALDNVHGSSMSTRSLITWNFLLALVTIGCQAEGGVSRAAGIQQELGTYGRAGVGQQVGRLGALGGESPPGYDPIASARSAYPYAEFRRVTAHTDTGRRPYQQRYGAPFSRASSGRHGARGNAYGRSRAQPHYQTTGGATAYNVDQDYLPQKPDDVRGYRVGYKAKKYDLDDKEFKQDKGFRYGYSYGHRFFEPMPIRFAGIGEPFYIYPFGKGGAIYGGSGYSFDEGQKHRSRKEYSEDDKAEKAGAYLSSSYETPQATRVPAKQLDYRTSPTSSYAPVQQGNYLPTQQNAYRSTPQARYPPIAQSSYPASQQRQQQRQLLQQQGISAAPQQRSYLPPKQSAYAATRETGYLPQQQSVHAAPQRGYRPTHQNGYRQTPQQQQQQRDYLPAPHRSSYPPSQQLSYSAPQQTGYVAAAAQTGYTAPRSARYRSRVPSYVSSNEPSYPRAQQPPVPFHQQTPALSRLRPTPYSAPQRARSTY</sequence>
<feature type="compositionally biased region" description="Polar residues" evidence="1">
    <location>
        <begin position="378"/>
        <end position="387"/>
    </location>
</feature>
<dbReference type="RefSeq" id="XP_014664076.1">
    <property type="nucleotide sequence ID" value="XM_014808590.1"/>
</dbReference>
<feature type="region of interest" description="Disordered" evidence="1">
    <location>
        <begin position="308"/>
        <end position="415"/>
    </location>
</feature>
<feature type="region of interest" description="Disordered" evidence="1">
    <location>
        <begin position="429"/>
        <end position="488"/>
    </location>
</feature>
<feature type="signal peptide" evidence="2">
    <location>
        <begin position="1"/>
        <end position="40"/>
    </location>
</feature>
<dbReference type="GeneID" id="106806597"/>
<proteinExistence type="predicted"/>
<feature type="chain" id="PRO_5047119769" evidence="2">
    <location>
        <begin position="41"/>
        <end position="488"/>
    </location>
</feature>
<feature type="compositionally biased region" description="Low complexity" evidence="1">
    <location>
        <begin position="321"/>
        <end position="333"/>
    </location>
</feature>
<evidence type="ECO:0000313" key="4">
    <source>
        <dbReference type="RefSeq" id="XP_014664076.1"/>
    </source>
</evidence>
<feature type="region of interest" description="Disordered" evidence="1">
    <location>
        <begin position="107"/>
        <end position="147"/>
    </location>
</feature>
<evidence type="ECO:0000313" key="3">
    <source>
        <dbReference type="Proteomes" id="UP000695022"/>
    </source>
</evidence>
<evidence type="ECO:0000256" key="1">
    <source>
        <dbReference type="SAM" id="MobiDB-lite"/>
    </source>
</evidence>
<accession>A0ABM1DVV5</accession>
<feature type="compositionally biased region" description="Low complexity" evidence="1">
    <location>
        <begin position="403"/>
        <end position="415"/>
    </location>
</feature>
<protein>
    <submittedName>
        <fullName evidence="4">Ataxin-2 homolog</fullName>
    </submittedName>
</protein>
<feature type="compositionally biased region" description="Basic and acidic residues" evidence="1">
    <location>
        <begin position="236"/>
        <end position="253"/>
    </location>
</feature>
<evidence type="ECO:0000256" key="2">
    <source>
        <dbReference type="SAM" id="SignalP"/>
    </source>
</evidence>
<reference evidence="4" key="1">
    <citation type="submission" date="2025-08" db="UniProtKB">
        <authorList>
            <consortium name="RefSeq"/>
        </authorList>
    </citation>
    <scope>IDENTIFICATION</scope>
</reference>
<feature type="compositionally biased region" description="Polar residues" evidence="1">
    <location>
        <begin position="258"/>
        <end position="267"/>
    </location>
</feature>
<name>A0ABM1DVV5_PRICU</name>